<sequence>MAHGRPYGVDIKYLRYSMRSCSLLAREDPSGPLAAGSSDRGRGRTDGPARTGAEISATCPLRRCRCQDPAVPAWAARQWALGTGTVAQWHGSGLGHSNNITVLESWTRTERQCSSTSPALLDYTIRSTMPLRMLESTS</sequence>
<dbReference type="Proteomes" id="UP000053958">
    <property type="component" value="Unassembled WGS sequence"/>
</dbReference>
<name>A0A0F4YYW0_RASE3</name>
<keyword evidence="3" id="KW-1185">Reference proteome</keyword>
<evidence type="ECO:0000256" key="1">
    <source>
        <dbReference type="SAM" id="MobiDB-lite"/>
    </source>
</evidence>
<dbReference type="GeneID" id="25314899"/>
<evidence type="ECO:0000313" key="3">
    <source>
        <dbReference type="Proteomes" id="UP000053958"/>
    </source>
</evidence>
<evidence type="ECO:0000313" key="2">
    <source>
        <dbReference type="EMBL" id="KKA23482.1"/>
    </source>
</evidence>
<reference evidence="2 3" key="1">
    <citation type="submission" date="2015-04" db="EMBL/GenBank/DDBJ databases">
        <authorList>
            <person name="Heijne W.H."/>
            <person name="Fedorova N.D."/>
            <person name="Nierman W.C."/>
            <person name="Vollebregt A.W."/>
            <person name="Zhao Z."/>
            <person name="Wu L."/>
            <person name="Kumar M."/>
            <person name="Stam H."/>
            <person name="van den Berg M.A."/>
            <person name="Pel H.J."/>
        </authorList>
    </citation>
    <scope>NUCLEOTIDE SEQUENCE [LARGE SCALE GENOMIC DNA]</scope>
    <source>
        <strain evidence="2 3">CBS 393.64</strain>
    </source>
</reference>
<accession>A0A0F4YYW0</accession>
<protein>
    <submittedName>
        <fullName evidence="2">Uncharacterized protein</fullName>
    </submittedName>
</protein>
<gene>
    <name evidence="2" type="ORF">T310_2548</name>
</gene>
<organism evidence="2 3">
    <name type="scientific">Rasamsonia emersonii (strain ATCC 16479 / CBS 393.64 / IMI 116815)</name>
    <dbReference type="NCBI Taxonomy" id="1408163"/>
    <lineage>
        <taxon>Eukaryota</taxon>
        <taxon>Fungi</taxon>
        <taxon>Dikarya</taxon>
        <taxon>Ascomycota</taxon>
        <taxon>Pezizomycotina</taxon>
        <taxon>Eurotiomycetes</taxon>
        <taxon>Eurotiomycetidae</taxon>
        <taxon>Eurotiales</taxon>
        <taxon>Trichocomaceae</taxon>
        <taxon>Rasamsonia</taxon>
    </lineage>
</organism>
<feature type="region of interest" description="Disordered" evidence="1">
    <location>
        <begin position="29"/>
        <end position="52"/>
    </location>
</feature>
<dbReference type="AlphaFoldDB" id="A0A0F4YYW0"/>
<dbReference type="EMBL" id="LASV01000101">
    <property type="protein sequence ID" value="KKA23482.1"/>
    <property type="molecule type" value="Genomic_DNA"/>
</dbReference>
<dbReference type="RefSeq" id="XP_013330094.1">
    <property type="nucleotide sequence ID" value="XM_013474640.1"/>
</dbReference>
<comment type="caution">
    <text evidence="2">The sequence shown here is derived from an EMBL/GenBank/DDBJ whole genome shotgun (WGS) entry which is preliminary data.</text>
</comment>
<proteinExistence type="predicted"/>